<name>A0A4Y7Q935_9AGAM</name>
<dbReference type="GO" id="GO:0008757">
    <property type="term" value="F:S-adenosylmethionine-dependent methyltransferase activity"/>
    <property type="evidence" value="ECO:0007669"/>
    <property type="project" value="UniProtKB-ARBA"/>
</dbReference>
<evidence type="ECO:0000313" key="2">
    <source>
        <dbReference type="Proteomes" id="UP000294933"/>
    </source>
</evidence>
<protein>
    <recommendedName>
        <fullName evidence="3">Methyltransferase-domain-containing protein</fullName>
    </recommendedName>
</protein>
<evidence type="ECO:0000313" key="1">
    <source>
        <dbReference type="EMBL" id="TDL23856.1"/>
    </source>
</evidence>
<sequence>MFYYLSFLKPPPREASLTQPIPITVQIANDLRTELCPREIDVHYCWINSSTTDSLERTILANENQDASGQRLGNLASLPLIKLTTWREANAYKEVRVPPPRDVRNGQLWRLLLCTKPDGIAVIDLSIKEFGKLPFPVLSMPMSFSSRATVAKQAAKQEQIERLFNIHHDSSVLVNIREQLSFDLDKKIWDSGVGLCHWMASVASGTTQSPTLSAILFGSEDRTIFELGAGTGLVSIALAALRSRSSNASRAKIFTTDLPSAMEVIDNNISSNSHLYPDIVPQALVLDWDDEHLPPDLGSKIDLIIMADVTYNTSSFPSLVATLERLKKVGREPPAVLLAYKERDAAERDLWNQVTRIGLELHEIDRVNGAGGAPIEIYFGTFKD</sequence>
<dbReference type="PANTHER" id="PTHR14614">
    <property type="entry name" value="HEPATOCELLULAR CARCINOMA-ASSOCIATED ANTIGEN"/>
    <property type="match status" value="1"/>
</dbReference>
<proteinExistence type="predicted"/>
<dbReference type="InterPro" id="IPR029063">
    <property type="entry name" value="SAM-dependent_MTases_sf"/>
</dbReference>
<dbReference type="InterPro" id="IPR019410">
    <property type="entry name" value="Methyltransf_16"/>
</dbReference>
<reference evidence="1 2" key="1">
    <citation type="submission" date="2018-06" db="EMBL/GenBank/DDBJ databases">
        <title>A transcriptomic atlas of mushroom development highlights an independent origin of complex multicellularity.</title>
        <authorList>
            <consortium name="DOE Joint Genome Institute"/>
            <person name="Krizsan K."/>
            <person name="Almasi E."/>
            <person name="Merenyi Z."/>
            <person name="Sahu N."/>
            <person name="Viragh M."/>
            <person name="Koszo T."/>
            <person name="Mondo S."/>
            <person name="Kiss B."/>
            <person name="Balint B."/>
            <person name="Kues U."/>
            <person name="Barry K."/>
            <person name="Hegedus J.C."/>
            <person name="Henrissat B."/>
            <person name="Johnson J."/>
            <person name="Lipzen A."/>
            <person name="Ohm R."/>
            <person name="Nagy I."/>
            <person name="Pangilinan J."/>
            <person name="Yan J."/>
            <person name="Xiong Y."/>
            <person name="Grigoriev I.V."/>
            <person name="Hibbett D.S."/>
            <person name="Nagy L.G."/>
        </authorList>
    </citation>
    <scope>NUCLEOTIDE SEQUENCE [LARGE SCALE GENOMIC DNA]</scope>
    <source>
        <strain evidence="1 2">SZMC22713</strain>
    </source>
</reference>
<dbReference type="VEuPathDB" id="FungiDB:BD410DRAFT_746742"/>
<dbReference type="AlphaFoldDB" id="A0A4Y7Q935"/>
<dbReference type="Gene3D" id="3.40.50.150">
    <property type="entry name" value="Vaccinia Virus protein VP39"/>
    <property type="match status" value="1"/>
</dbReference>
<dbReference type="Pfam" id="PF10294">
    <property type="entry name" value="Methyltransf_16"/>
    <property type="match status" value="1"/>
</dbReference>
<dbReference type="GO" id="GO:0005829">
    <property type="term" value="C:cytosol"/>
    <property type="evidence" value="ECO:0007669"/>
    <property type="project" value="TreeGrafter"/>
</dbReference>
<dbReference type="EMBL" id="ML170169">
    <property type="protein sequence ID" value="TDL23856.1"/>
    <property type="molecule type" value="Genomic_DNA"/>
</dbReference>
<evidence type="ECO:0008006" key="3">
    <source>
        <dbReference type="Google" id="ProtNLM"/>
    </source>
</evidence>
<dbReference type="STRING" id="50990.A0A4Y7Q935"/>
<gene>
    <name evidence="1" type="ORF">BD410DRAFT_746742</name>
</gene>
<organism evidence="1 2">
    <name type="scientific">Rickenella mellea</name>
    <dbReference type="NCBI Taxonomy" id="50990"/>
    <lineage>
        <taxon>Eukaryota</taxon>
        <taxon>Fungi</taxon>
        <taxon>Dikarya</taxon>
        <taxon>Basidiomycota</taxon>
        <taxon>Agaricomycotina</taxon>
        <taxon>Agaricomycetes</taxon>
        <taxon>Hymenochaetales</taxon>
        <taxon>Rickenellaceae</taxon>
        <taxon>Rickenella</taxon>
    </lineage>
</organism>
<keyword evidence="2" id="KW-1185">Reference proteome</keyword>
<dbReference type="Proteomes" id="UP000294933">
    <property type="component" value="Unassembled WGS sequence"/>
</dbReference>
<dbReference type="CDD" id="cd02440">
    <property type="entry name" value="AdoMet_MTases"/>
    <property type="match status" value="1"/>
</dbReference>
<accession>A0A4Y7Q935</accession>
<dbReference type="PANTHER" id="PTHR14614:SF132">
    <property type="entry name" value="PROTEIN-LYSINE METHYLTRANSFERASE C42C1.13"/>
    <property type="match status" value="1"/>
</dbReference>
<dbReference type="SUPFAM" id="SSF53335">
    <property type="entry name" value="S-adenosyl-L-methionine-dependent methyltransferases"/>
    <property type="match status" value="1"/>
</dbReference>
<dbReference type="OrthoDB" id="413520at2759"/>